<evidence type="ECO:0000256" key="2">
    <source>
        <dbReference type="SAM" id="Phobius"/>
    </source>
</evidence>
<evidence type="ECO:0000313" key="4">
    <source>
        <dbReference type="Proteomes" id="UP000275256"/>
    </source>
</evidence>
<proteinExistence type="predicted"/>
<name>A0A3M0GAV5_9ACTN</name>
<gene>
    <name evidence="3" type="ORF">EAX62_11335</name>
</gene>
<dbReference type="AlphaFoldDB" id="A0A3M0GAV5"/>
<sequence length="66" mass="7123">MTGVLLLWVLLGLVVVVVAAVVVVLVVRRRATPKFDTYQPGAYNSLETRYEGPGPQHLNLPPGPGQ</sequence>
<evidence type="ECO:0000313" key="3">
    <source>
        <dbReference type="EMBL" id="RMB58723.1"/>
    </source>
</evidence>
<keyword evidence="2" id="KW-0472">Membrane</keyword>
<dbReference type="Proteomes" id="UP000275256">
    <property type="component" value="Unassembled WGS sequence"/>
</dbReference>
<protein>
    <submittedName>
        <fullName evidence="3">Uncharacterized protein</fullName>
    </submittedName>
</protein>
<keyword evidence="2" id="KW-1133">Transmembrane helix</keyword>
<reference evidence="3 4" key="1">
    <citation type="submission" date="2018-10" db="EMBL/GenBank/DDBJ databases">
        <title>Tessaracoccus antarcticuss sp. nov., isolated from sediment.</title>
        <authorList>
            <person name="Zhou L.Y."/>
            <person name="Du Z.J."/>
        </authorList>
    </citation>
    <scope>NUCLEOTIDE SEQUENCE [LARGE SCALE GENOMIC DNA]</scope>
    <source>
        <strain evidence="3 4">JDX10</strain>
    </source>
</reference>
<keyword evidence="4" id="KW-1185">Reference proteome</keyword>
<keyword evidence="2" id="KW-0812">Transmembrane</keyword>
<dbReference type="EMBL" id="REFW01000003">
    <property type="protein sequence ID" value="RMB58723.1"/>
    <property type="molecule type" value="Genomic_DNA"/>
</dbReference>
<organism evidence="3 4">
    <name type="scientific">Tessaracoccus antarcticus</name>
    <dbReference type="NCBI Taxonomy" id="2479848"/>
    <lineage>
        <taxon>Bacteria</taxon>
        <taxon>Bacillati</taxon>
        <taxon>Actinomycetota</taxon>
        <taxon>Actinomycetes</taxon>
        <taxon>Propionibacteriales</taxon>
        <taxon>Propionibacteriaceae</taxon>
        <taxon>Tessaracoccus</taxon>
    </lineage>
</organism>
<feature type="region of interest" description="Disordered" evidence="1">
    <location>
        <begin position="46"/>
        <end position="66"/>
    </location>
</feature>
<accession>A0A3M0GAV5</accession>
<feature type="transmembrane region" description="Helical" evidence="2">
    <location>
        <begin position="6"/>
        <end position="27"/>
    </location>
</feature>
<evidence type="ECO:0000256" key="1">
    <source>
        <dbReference type="SAM" id="MobiDB-lite"/>
    </source>
</evidence>
<dbReference type="RefSeq" id="WP_121901844.1">
    <property type="nucleotide sequence ID" value="NZ_REFW01000003.1"/>
</dbReference>
<comment type="caution">
    <text evidence="3">The sequence shown here is derived from an EMBL/GenBank/DDBJ whole genome shotgun (WGS) entry which is preliminary data.</text>
</comment>